<dbReference type="InterPro" id="IPR007110">
    <property type="entry name" value="Ig-like_dom"/>
</dbReference>
<evidence type="ECO:0000256" key="2">
    <source>
        <dbReference type="ARBA" id="ARBA00022692"/>
    </source>
</evidence>
<evidence type="ECO:0000313" key="15">
    <source>
        <dbReference type="Proteomes" id="UP001162480"/>
    </source>
</evidence>
<protein>
    <submittedName>
        <fullName evidence="14">Neuroglian-like isoform X1</fullName>
    </submittedName>
</protein>
<accession>A0AA36AWF4</accession>
<evidence type="ECO:0000256" key="11">
    <source>
        <dbReference type="SAM" id="Phobius"/>
    </source>
</evidence>
<evidence type="ECO:0000256" key="1">
    <source>
        <dbReference type="ARBA" id="ARBA00004479"/>
    </source>
</evidence>
<dbReference type="InterPro" id="IPR013783">
    <property type="entry name" value="Ig-like_fold"/>
</dbReference>
<dbReference type="Proteomes" id="UP001162480">
    <property type="component" value="Chromosome 5"/>
</dbReference>
<dbReference type="PROSITE" id="PS50853">
    <property type="entry name" value="FN3"/>
    <property type="match status" value="3"/>
</dbReference>
<dbReference type="CDD" id="cd00096">
    <property type="entry name" value="Ig"/>
    <property type="match status" value="1"/>
</dbReference>
<dbReference type="SUPFAM" id="SSF48726">
    <property type="entry name" value="Immunoglobulin"/>
    <property type="match status" value="6"/>
</dbReference>
<feature type="compositionally biased region" description="Basic and acidic residues" evidence="10">
    <location>
        <begin position="1216"/>
        <end position="1243"/>
    </location>
</feature>
<dbReference type="Pfam" id="PF13882">
    <property type="entry name" value="Bravo_FIGEY"/>
    <property type="match status" value="1"/>
</dbReference>
<gene>
    <name evidence="14" type="ORF">OCTVUL_1B012171</name>
</gene>
<evidence type="ECO:0000256" key="6">
    <source>
        <dbReference type="ARBA" id="ARBA00023136"/>
    </source>
</evidence>
<dbReference type="Pfam" id="PF07679">
    <property type="entry name" value="I-set"/>
    <property type="match status" value="3"/>
</dbReference>
<keyword evidence="3" id="KW-0677">Repeat</keyword>
<keyword evidence="15" id="KW-1185">Reference proteome</keyword>
<feature type="domain" description="Fibronectin type-III" evidence="13">
    <location>
        <begin position="759"/>
        <end position="853"/>
    </location>
</feature>
<dbReference type="Gene3D" id="2.60.40.10">
    <property type="entry name" value="Immunoglobulins"/>
    <property type="match status" value="11"/>
</dbReference>
<feature type="compositionally biased region" description="Polar residues" evidence="10">
    <location>
        <begin position="1254"/>
        <end position="1263"/>
    </location>
</feature>
<dbReference type="GO" id="GO:0098609">
    <property type="term" value="P:cell-cell adhesion"/>
    <property type="evidence" value="ECO:0007669"/>
    <property type="project" value="TreeGrafter"/>
</dbReference>
<dbReference type="FunFam" id="2.60.40.10:FF:000004">
    <property type="entry name" value="DCC isoform 1"/>
    <property type="match status" value="1"/>
</dbReference>
<dbReference type="InterPro" id="IPR026966">
    <property type="entry name" value="Neurofascin/L1/NrCAM_C"/>
</dbReference>
<dbReference type="SUPFAM" id="SSF49265">
    <property type="entry name" value="Fibronectin type III"/>
    <property type="match status" value="3"/>
</dbReference>
<dbReference type="PANTHER" id="PTHR44170:SF6">
    <property type="entry name" value="CONTACTIN"/>
    <property type="match status" value="1"/>
</dbReference>
<feature type="compositionally biased region" description="Basic residues" evidence="10">
    <location>
        <begin position="921"/>
        <end position="935"/>
    </location>
</feature>
<feature type="region of interest" description="Disordered" evidence="10">
    <location>
        <begin position="1216"/>
        <end position="1307"/>
    </location>
</feature>
<dbReference type="SMART" id="SM00409">
    <property type="entry name" value="IG"/>
    <property type="match status" value="6"/>
</dbReference>
<keyword evidence="9" id="KW-0393">Immunoglobulin domain</keyword>
<dbReference type="CDD" id="cd00063">
    <property type="entry name" value="FN3"/>
    <property type="match status" value="4"/>
</dbReference>
<evidence type="ECO:0000259" key="13">
    <source>
        <dbReference type="PROSITE" id="PS50853"/>
    </source>
</evidence>
<feature type="region of interest" description="Disordered" evidence="10">
    <location>
        <begin position="916"/>
        <end position="935"/>
    </location>
</feature>
<keyword evidence="4" id="KW-0130">Cell adhesion</keyword>
<evidence type="ECO:0000256" key="5">
    <source>
        <dbReference type="ARBA" id="ARBA00022989"/>
    </source>
</evidence>
<dbReference type="SMART" id="SM00060">
    <property type="entry name" value="FN3"/>
    <property type="match status" value="5"/>
</dbReference>
<evidence type="ECO:0000256" key="7">
    <source>
        <dbReference type="ARBA" id="ARBA00023157"/>
    </source>
</evidence>
<evidence type="ECO:0000259" key="12">
    <source>
        <dbReference type="PROSITE" id="PS50835"/>
    </source>
</evidence>
<dbReference type="InterPro" id="IPR003598">
    <property type="entry name" value="Ig_sub2"/>
</dbReference>
<comment type="subcellular location">
    <subcellularLocation>
        <location evidence="1">Membrane</location>
        <topology evidence="1">Single-pass type I membrane protein</topology>
    </subcellularLocation>
</comment>
<keyword evidence="2 11" id="KW-0812">Transmembrane</keyword>
<dbReference type="PROSITE" id="PS50835">
    <property type="entry name" value="IG_LIKE"/>
    <property type="match status" value="6"/>
</dbReference>
<feature type="domain" description="Ig-like" evidence="12">
    <location>
        <begin position="287"/>
        <end position="376"/>
    </location>
</feature>
<dbReference type="EMBL" id="OX597818">
    <property type="protein sequence ID" value="CAI9723573.1"/>
    <property type="molecule type" value="Genomic_DNA"/>
</dbReference>
<proteinExistence type="predicted"/>
<keyword evidence="5 11" id="KW-1133">Transmembrane helix</keyword>
<name>A0AA36AWF4_OCTVU</name>
<evidence type="ECO:0000256" key="3">
    <source>
        <dbReference type="ARBA" id="ARBA00022737"/>
    </source>
</evidence>
<keyword evidence="7" id="KW-1015">Disulfide bond</keyword>
<feature type="domain" description="Ig-like" evidence="12">
    <location>
        <begin position="564"/>
        <end position="654"/>
    </location>
</feature>
<feature type="domain" description="Fibronectin type-III" evidence="13">
    <location>
        <begin position="658"/>
        <end position="754"/>
    </location>
</feature>
<dbReference type="InterPro" id="IPR036179">
    <property type="entry name" value="Ig-like_dom_sf"/>
</dbReference>
<dbReference type="InterPro" id="IPR013098">
    <property type="entry name" value="Ig_I-set"/>
</dbReference>
<dbReference type="GO" id="GO:0016020">
    <property type="term" value="C:membrane"/>
    <property type="evidence" value="ECO:0007669"/>
    <property type="project" value="UniProtKB-SubCell"/>
</dbReference>
<evidence type="ECO:0000313" key="14">
    <source>
        <dbReference type="EMBL" id="CAI9723573.1"/>
    </source>
</evidence>
<keyword evidence="8" id="KW-0325">Glycoprotein</keyword>
<evidence type="ECO:0000256" key="8">
    <source>
        <dbReference type="ARBA" id="ARBA00023180"/>
    </source>
</evidence>
<keyword evidence="6 11" id="KW-0472">Membrane</keyword>
<feature type="domain" description="Ig-like" evidence="12">
    <location>
        <begin position="177"/>
        <end position="259"/>
    </location>
</feature>
<evidence type="ECO:0000256" key="10">
    <source>
        <dbReference type="SAM" id="MobiDB-lite"/>
    </source>
</evidence>
<dbReference type="PANTHER" id="PTHR44170">
    <property type="entry name" value="PROTEIN SIDEKICK"/>
    <property type="match status" value="1"/>
</dbReference>
<sequence length="1307" mass="146247">MNGFNFLEERGLIVVRSGSAMVSRKSTFVICLILLVFSQVISSSYISTKITKYQNENNLSEHSDIQIVPLTAESNLPPSITKQPNKIGFIHSKQPLELPCMATGKPAPEYTWYKNGKKIDLNSTEYKGRITQLVGVGSILFHSPSLEDIGGYQCAAASKLGKSLSIITRLYMAELTPFLKKATTHLAPMMGESVKLVCIPPKGTPKPTISWSILERKTNAMKQIKLDNRISMDYEGNLYFANVRQHDYQDGNNYMCSANMFFLRIFGQGFDHVIKPEPVSQGSIKKPVEILWVSKTDIKVLRTDDLKMKCIFSGNPTPTVVWKRLNGEIDIERTEDGIDNLELIIKNVDFDDAGEYQCIGDNEVTNGQISKKFKVTVASRPYWVTDPEDVTKGVDENVTFSCQALGRPKPDVKWYINGEPIESVPPRVNQQFQNDTLKYFMLTRNDSKVIQCNASNENGYLWADFYLNVLAIPPSFTQGVPELTKVAAESVVVLPCIAEGKPTPAITWFRGDQLIKSDRHEMLPGGALKITGVQATDSGEYTCRAKNKFGEMSSTGKLAVRKRTSIVEGPDDMVVMVGKTALFTCYAITDSYEIDNLKISWYKDSVPVDVNDPNIKHEESNNLIISNLSNKDSGNYTCVASNGLDNATKGAELKVKGPPDPPIDVKVDCEPESATIAWKEGKDNYSPITHYIIEFKTSFDDAWYEKGKTDDKVEKWETELTSWSNFTFRVKGVNELGTGAPSEPADNVCSTAADFPPFHPRNVRTLINKKDYLVVVWDPMSPLQFNGPGFYYEVKIEKDDKVETYTVDGNEEAKKEIRTNTTYEPYTITVAAKNDKGYAKNELEEIEGYSGEDAPLEVPGNFEVDPDHEMTATSARFRWDPVNTDKEKMRGVFKGYRILFWKPGEKETTLKKIDVSENTHNRRSTRRSRHRRTSSKVKANVMLPAYSNFSLSVVARNTYYEGPESNVIDVQTPEGAPGKVHSFMALVRGSGHFHLKWEPPEERNGVLIGYNIGFQKINGLKVSPVKYEDEPTTDPTMTEYILRGLEASTNYRIQIQAMTTAGEGEPYYIDVWTTDAGMPIVPDWNMIPMGNNSLNVSWKIDYNKTNQHVGLMHVVEYRKLGESNLKSTPGQMLNRWQNISNLSAGIWYEFRVVAKSGERQAASSWKKITLPKPGTATQDLTSATWFIAMMVAIALLILILIIVCIAKRNHEAKYDVQEEERLRGHDPYSTDDHPNDSKNDENGIGKPGALVNGDKTSGISDSDSLGDYGDVDPSKFNEDGSFIGQYGTQDKKEATETAAPSAMSTFV</sequence>
<dbReference type="Pfam" id="PF00041">
    <property type="entry name" value="fn3"/>
    <property type="match status" value="2"/>
</dbReference>
<dbReference type="InterPro" id="IPR003961">
    <property type="entry name" value="FN3_dom"/>
</dbReference>
<reference evidence="14" key="1">
    <citation type="submission" date="2023-08" db="EMBL/GenBank/DDBJ databases">
        <authorList>
            <person name="Alioto T."/>
            <person name="Alioto T."/>
            <person name="Gomez Garrido J."/>
        </authorList>
    </citation>
    <scope>NUCLEOTIDE SEQUENCE</scope>
</reference>
<dbReference type="Pfam" id="PF13927">
    <property type="entry name" value="Ig_3"/>
    <property type="match status" value="2"/>
</dbReference>
<feature type="domain" description="Ig-like" evidence="12">
    <location>
        <begin position="78"/>
        <end position="165"/>
    </location>
</feature>
<dbReference type="InterPro" id="IPR036116">
    <property type="entry name" value="FN3_sf"/>
</dbReference>
<feature type="domain" description="Ig-like" evidence="12">
    <location>
        <begin position="381"/>
        <end position="458"/>
    </location>
</feature>
<organism evidence="14 15">
    <name type="scientific">Octopus vulgaris</name>
    <name type="common">Common octopus</name>
    <dbReference type="NCBI Taxonomy" id="6645"/>
    <lineage>
        <taxon>Eukaryota</taxon>
        <taxon>Metazoa</taxon>
        <taxon>Spiralia</taxon>
        <taxon>Lophotrochozoa</taxon>
        <taxon>Mollusca</taxon>
        <taxon>Cephalopoda</taxon>
        <taxon>Coleoidea</taxon>
        <taxon>Octopodiformes</taxon>
        <taxon>Octopoda</taxon>
        <taxon>Incirrata</taxon>
        <taxon>Octopodidae</taxon>
        <taxon>Octopus</taxon>
    </lineage>
</organism>
<feature type="transmembrane region" description="Helical" evidence="11">
    <location>
        <begin position="1185"/>
        <end position="1206"/>
    </location>
</feature>
<dbReference type="SMART" id="SM00408">
    <property type="entry name" value="IGc2"/>
    <property type="match status" value="5"/>
</dbReference>
<feature type="domain" description="Fibronectin type-III" evidence="13">
    <location>
        <begin position="976"/>
        <end position="1077"/>
    </location>
</feature>
<dbReference type="InterPro" id="IPR003599">
    <property type="entry name" value="Ig_sub"/>
</dbReference>
<evidence type="ECO:0000256" key="9">
    <source>
        <dbReference type="ARBA" id="ARBA00023319"/>
    </source>
</evidence>
<feature type="domain" description="Ig-like" evidence="12">
    <location>
        <begin position="474"/>
        <end position="559"/>
    </location>
</feature>
<evidence type="ECO:0000256" key="4">
    <source>
        <dbReference type="ARBA" id="ARBA00022889"/>
    </source>
</evidence>